<evidence type="ECO:0000256" key="7">
    <source>
        <dbReference type="ARBA" id="ARBA00022859"/>
    </source>
</evidence>
<keyword evidence="9" id="KW-1133">Transmembrane helix</keyword>
<evidence type="ECO:0000256" key="6">
    <source>
        <dbReference type="ARBA" id="ARBA00022833"/>
    </source>
</evidence>
<dbReference type="GO" id="GO:0005768">
    <property type="term" value="C:endosome"/>
    <property type="evidence" value="ECO:0007669"/>
    <property type="project" value="UniProtKB-SubCell"/>
</dbReference>
<feature type="compositionally biased region" description="Low complexity" evidence="8">
    <location>
        <begin position="407"/>
        <end position="425"/>
    </location>
</feature>
<dbReference type="Gene3D" id="3.30.40.10">
    <property type="entry name" value="Zinc/RING finger domain, C3HC4 (zinc finger)"/>
    <property type="match status" value="1"/>
</dbReference>
<dbReference type="Proteomes" id="UP000291343">
    <property type="component" value="Unassembled WGS sequence"/>
</dbReference>
<dbReference type="SUPFAM" id="SSF57850">
    <property type="entry name" value="RING/U-box"/>
    <property type="match status" value="1"/>
</dbReference>
<evidence type="ECO:0000259" key="10">
    <source>
        <dbReference type="PROSITE" id="PS51292"/>
    </source>
</evidence>
<feature type="transmembrane region" description="Helical" evidence="9">
    <location>
        <begin position="123"/>
        <end position="145"/>
    </location>
</feature>
<evidence type="ECO:0000256" key="3">
    <source>
        <dbReference type="ARBA" id="ARBA00004656"/>
    </source>
</evidence>
<feature type="compositionally biased region" description="Basic and acidic residues" evidence="8">
    <location>
        <begin position="521"/>
        <end position="535"/>
    </location>
</feature>
<evidence type="ECO:0000256" key="4">
    <source>
        <dbReference type="ARBA" id="ARBA00022723"/>
    </source>
</evidence>
<evidence type="ECO:0000313" key="12">
    <source>
        <dbReference type="Proteomes" id="UP000291343"/>
    </source>
</evidence>
<evidence type="ECO:0000256" key="5">
    <source>
        <dbReference type="ARBA" id="ARBA00022771"/>
    </source>
</evidence>
<keyword evidence="7" id="KW-0391">Immunity</keyword>
<dbReference type="SMART" id="SM00744">
    <property type="entry name" value="RINGv"/>
    <property type="match status" value="1"/>
</dbReference>
<comment type="caution">
    <text evidence="11">The sequence shown here is derived from an EMBL/GenBank/DDBJ whole genome shotgun (WGS) entry which is preliminary data.</text>
</comment>
<feature type="compositionally biased region" description="Low complexity" evidence="8">
    <location>
        <begin position="497"/>
        <end position="516"/>
    </location>
</feature>
<keyword evidence="12" id="KW-1185">Reference proteome</keyword>
<keyword evidence="4" id="KW-0479">Metal-binding</keyword>
<proteinExistence type="predicted"/>
<dbReference type="SMR" id="A0A482XPA8"/>
<evidence type="ECO:0000256" key="1">
    <source>
        <dbReference type="ARBA" id="ARBA00004127"/>
    </source>
</evidence>
<evidence type="ECO:0000256" key="9">
    <source>
        <dbReference type="SAM" id="Phobius"/>
    </source>
</evidence>
<feature type="region of interest" description="Disordered" evidence="8">
    <location>
        <begin position="353"/>
        <end position="382"/>
    </location>
</feature>
<dbReference type="EMBL" id="QKKF02003370">
    <property type="protein sequence ID" value="RZF47773.1"/>
    <property type="molecule type" value="Genomic_DNA"/>
</dbReference>
<dbReference type="AlphaFoldDB" id="A0A482XPA8"/>
<gene>
    <name evidence="11" type="ORF">LSTR_LSTR006037</name>
</gene>
<dbReference type="OrthoDB" id="264354at2759"/>
<sequence>MPLQQINVSPLGDYPNPQDYYQHHGGAAKRCDSAASSVTSSMASGDMCRICHCEGDSETPLIAPCYCAGSLRYVHQLCLQQWIKSSNIRSCELCKFQFIMQTKVKPFSEWEHLEMSGFERRKLFCAVMFHAVALTCVVWSLYVLIDRTADEIQNGLLEWPFWTKLVVVAIGFTGGVVFMYIQCKAYLQICQRWKAFNRVIYVQNAPEKPTLTPSRSSDGGGGVGGELACVAQSSNAAAGAAFAHAPCYQNAPTNQQQFKSYRDGIRDREDNEETSIDLKGVRNLHIFFNDEKRIQVQKDKAPDTADGAEVSGGGAECCHGNGNNANSQPIAGAIGAGGCSGDNHNTGTSWHIKIGKSGGETSDDYQDTSKDDEVVRPSNSGDLESPVLKLQIKKAEIVIKFGQKSTSSPNNNSHVGGGSSTTNGTGAPGISVSAAPGSNELMAPEQTTTTYNDENGAHCYNGNNESSVNIEIDSLEKDGDDPIVIDLVHQNNRYQFPSEEPEVVSSQSTSSSNPVQITLDFGRKDSESRLPEDVRLLPGSGSGDLLQTPTDDYPAPKSEPGSGSQSPLLAVRSIK</sequence>
<keyword evidence="5" id="KW-0863">Zinc-finger</keyword>
<feature type="transmembrane region" description="Helical" evidence="9">
    <location>
        <begin position="165"/>
        <end position="187"/>
    </location>
</feature>
<feature type="region of interest" description="Disordered" evidence="8">
    <location>
        <begin position="497"/>
        <end position="575"/>
    </location>
</feature>
<dbReference type="CDD" id="cd16807">
    <property type="entry name" value="RING_CH-C4HC3_MARCH8"/>
    <property type="match status" value="1"/>
</dbReference>
<dbReference type="GO" id="GO:0002376">
    <property type="term" value="P:immune system process"/>
    <property type="evidence" value="ECO:0007669"/>
    <property type="project" value="UniProtKB-KW"/>
</dbReference>
<name>A0A482XPA8_LAOST</name>
<evidence type="ECO:0000313" key="11">
    <source>
        <dbReference type="EMBL" id="RZF47773.1"/>
    </source>
</evidence>
<organism evidence="11 12">
    <name type="scientific">Laodelphax striatellus</name>
    <name type="common">Small brown planthopper</name>
    <name type="synonym">Delphax striatella</name>
    <dbReference type="NCBI Taxonomy" id="195883"/>
    <lineage>
        <taxon>Eukaryota</taxon>
        <taxon>Metazoa</taxon>
        <taxon>Ecdysozoa</taxon>
        <taxon>Arthropoda</taxon>
        <taxon>Hexapoda</taxon>
        <taxon>Insecta</taxon>
        <taxon>Pterygota</taxon>
        <taxon>Neoptera</taxon>
        <taxon>Paraneoptera</taxon>
        <taxon>Hemiptera</taxon>
        <taxon>Auchenorrhyncha</taxon>
        <taxon>Fulgoroidea</taxon>
        <taxon>Delphacidae</taxon>
        <taxon>Criomorphinae</taxon>
        <taxon>Laodelphax</taxon>
    </lineage>
</organism>
<reference evidence="11 12" key="1">
    <citation type="journal article" date="2017" name="Gigascience">
        <title>Genome sequence of the small brown planthopper, Laodelphax striatellus.</title>
        <authorList>
            <person name="Zhu J."/>
            <person name="Jiang F."/>
            <person name="Wang X."/>
            <person name="Yang P."/>
            <person name="Bao Y."/>
            <person name="Zhao W."/>
            <person name="Wang W."/>
            <person name="Lu H."/>
            <person name="Wang Q."/>
            <person name="Cui N."/>
            <person name="Li J."/>
            <person name="Chen X."/>
            <person name="Luo L."/>
            <person name="Yu J."/>
            <person name="Kang L."/>
            <person name="Cui F."/>
        </authorList>
    </citation>
    <scope>NUCLEOTIDE SEQUENCE [LARGE SCALE GENOMIC DNA]</scope>
    <source>
        <strain evidence="11">Lst14</strain>
    </source>
</reference>
<dbReference type="GO" id="GO:0008270">
    <property type="term" value="F:zinc ion binding"/>
    <property type="evidence" value="ECO:0007669"/>
    <property type="project" value="UniProtKB-KW"/>
</dbReference>
<dbReference type="PANTHER" id="PTHR45981">
    <property type="entry name" value="LD02310P"/>
    <property type="match status" value="1"/>
</dbReference>
<dbReference type="GO" id="GO:0005765">
    <property type="term" value="C:lysosomal membrane"/>
    <property type="evidence" value="ECO:0007669"/>
    <property type="project" value="UniProtKB-SubCell"/>
</dbReference>
<dbReference type="InParanoid" id="A0A482XPA8"/>
<comment type="subcellular location">
    <subcellularLocation>
        <location evidence="1">Endomembrane system</location>
        <topology evidence="1">Multi-pass membrane protein</topology>
    </subcellularLocation>
    <subcellularLocation>
        <location evidence="2">Endosome</location>
    </subcellularLocation>
    <subcellularLocation>
        <location evidence="3">Lysosome membrane</location>
    </subcellularLocation>
</comment>
<dbReference type="PROSITE" id="PS51292">
    <property type="entry name" value="ZF_RING_CH"/>
    <property type="match status" value="1"/>
</dbReference>
<evidence type="ECO:0000256" key="8">
    <source>
        <dbReference type="SAM" id="MobiDB-lite"/>
    </source>
</evidence>
<dbReference type="InterPro" id="IPR011016">
    <property type="entry name" value="Znf_RING-CH"/>
</dbReference>
<feature type="region of interest" description="Disordered" evidence="8">
    <location>
        <begin position="403"/>
        <end position="431"/>
    </location>
</feature>
<keyword evidence="6" id="KW-0862">Zinc</keyword>
<keyword evidence="9" id="KW-0472">Membrane</keyword>
<dbReference type="InterPro" id="IPR013083">
    <property type="entry name" value="Znf_RING/FYVE/PHD"/>
</dbReference>
<dbReference type="STRING" id="195883.A0A482XPA8"/>
<keyword evidence="9" id="KW-0812">Transmembrane</keyword>
<evidence type="ECO:0000256" key="2">
    <source>
        <dbReference type="ARBA" id="ARBA00004177"/>
    </source>
</evidence>
<protein>
    <recommendedName>
        <fullName evidence="10">RING-CH-type domain-containing protein</fullName>
    </recommendedName>
</protein>
<feature type="domain" description="RING-CH-type" evidence="10">
    <location>
        <begin position="40"/>
        <end position="101"/>
    </location>
</feature>
<dbReference type="Pfam" id="PF12906">
    <property type="entry name" value="RINGv"/>
    <property type="match status" value="1"/>
</dbReference>
<accession>A0A482XPA8</accession>